<name>A0A4S9KWI8_AURPU</name>
<dbReference type="Proteomes" id="UP000306584">
    <property type="component" value="Unassembled WGS sequence"/>
</dbReference>
<dbReference type="Pfam" id="PF00651">
    <property type="entry name" value="BTB"/>
    <property type="match status" value="1"/>
</dbReference>
<dbReference type="EMBL" id="QZBD01000298">
    <property type="protein sequence ID" value="THY20432.1"/>
    <property type="molecule type" value="Genomic_DNA"/>
</dbReference>
<organism evidence="2 3">
    <name type="scientific">Aureobasidium pullulans</name>
    <name type="common">Black yeast</name>
    <name type="synonym">Pullularia pullulans</name>
    <dbReference type="NCBI Taxonomy" id="5580"/>
    <lineage>
        <taxon>Eukaryota</taxon>
        <taxon>Fungi</taxon>
        <taxon>Dikarya</taxon>
        <taxon>Ascomycota</taxon>
        <taxon>Pezizomycotina</taxon>
        <taxon>Dothideomycetes</taxon>
        <taxon>Dothideomycetidae</taxon>
        <taxon>Dothideales</taxon>
        <taxon>Saccotheciaceae</taxon>
        <taxon>Aureobasidium</taxon>
    </lineage>
</organism>
<sequence>MSTFKGSITGNYYNNEKLSDITICFGEVKIHAHKVILSSDSRGFSAAFESQLSIATSSSHQVSGYSDVVVYAMLRHIYGFPLDEECDEIAGEEQFDYLFEIFLIANEYQIPSLAEAATALIVDPMFECKLDLSTGQFRSLWVKDMFKKIIARTAELYIQHNDADKSLLDKVIKVSLEMMGSIEE</sequence>
<dbReference type="SUPFAM" id="SSF54695">
    <property type="entry name" value="POZ domain"/>
    <property type="match status" value="1"/>
</dbReference>
<comment type="caution">
    <text evidence="2">The sequence shown here is derived from an EMBL/GenBank/DDBJ whole genome shotgun (WGS) entry which is preliminary data.</text>
</comment>
<dbReference type="PANTHER" id="PTHR24413">
    <property type="entry name" value="SPECKLE-TYPE POZ PROTEIN"/>
    <property type="match status" value="1"/>
</dbReference>
<dbReference type="AlphaFoldDB" id="A0A4S9KWI8"/>
<accession>A0A4S9KWI8</accession>
<dbReference type="SMART" id="SM00225">
    <property type="entry name" value="BTB"/>
    <property type="match status" value="1"/>
</dbReference>
<evidence type="ECO:0000313" key="3">
    <source>
        <dbReference type="Proteomes" id="UP000306584"/>
    </source>
</evidence>
<dbReference type="PROSITE" id="PS50097">
    <property type="entry name" value="BTB"/>
    <property type="match status" value="1"/>
</dbReference>
<dbReference type="Gene3D" id="3.30.710.10">
    <property type="entry name" value="Potassium Channel Kv1.1, Chain A"/>
    <property type="match status" value="1"/>
</dbReference>
<dbReference type="InterPro" id="IPR000210">
    <property type="entry name" value="BTB/POZ_dom"/>
</dbReference>
<protein>
    <recommendedName>
        <fullName evidence="1">BTB domain-containing protein</fullName>
    </recommendedName>
</protein>
<dbReference type="InterPro" id="IPR011333">
    <property type="entry name" value="SKP1/BTB/POZ_sf"/>
</dbReference>
<gene>
    <name evidence="2" type="ORF">D6D01_06748</name>
</gene>
<feature type="domain" description="BTB" evidence="1">
    <location>
        <begin position="19"/>
        <end position="78"/>
    </location>
</feature>
<dbReference type="CDD" id="cd18186">
    <property type="entry name" value="BTB_POZ_ZBTB_KLHL-like"/>
    <property type="match status" value="1"/>
</dbReference>
<evidence type="ECO:0000259" key="1">
    <source>
        <dbReference type="PROSITE" id="PS50097"/>
    </source>
</evidence>
<proteinExistence type="predicted"/>
<evidence type="ECO:0000313" key="2">
    <source>
        <dbReference type="EMBL" id="THY20432.1"/>
    </source>
</evidence>
<reference evidence="2 3" key="1">
    <citation type="submission" date="2018-10" db="EMBL/GenBank/DDBJ databases">
        <title>Fifty Aureobasidium pullulans genomes reveal a recombining polyextremotolerant generalist.</title>
        <authorList>
            <person name="Gostincar C."/>
            <person name="Turk M."/>
            <person name="Zajc J."/>
            <person name="Gunde-Cimerman N."/>
        </authorList>
    </citation>
    <scope>NUCLEOTIDE SEQUENCE [LARGE SCALE GENOMIC DNA]</scope>
    <source>
        <strain evidence="2 3">EXF-6604</strain>
    </source>
</reference>